<organism evidence="2 3">
    <name type="scientific">Paraherbaspirillum soli</name>
    <dbReference type="NCBI Taxonomy" id="631222"/>
    <lineage>
        <taxon>Bacteria</taxon>
        <taxon>Pseudomonadati</taxon>
        <taxon>Pseudomonadota</taxon>
        <taxon>Betaproteobacteria</taxon>
        <taxon>Burkholderiales</taxon>
        <taxon>Oxalobacteraceae</taxon>
        <taxon>Paraherbaspirillum</taxon>
    </lineage>
</organism>
<feature type="domain" description="AB hydrolase-1" evidence="1">
    <location>
        <begin position="37"/>
        <end position="92"/>
    </location>
</feature>
<proteinExistence type="predicted"/>
<dbReference type="Pfam" id="PF00561">
    <property type="entry name" value="Abhydrolase_1"/>
    <property type="match status" value="1"/>
</dbReference>
<dbReference type="EMBL" id="JBHSMT010000024">
    <property type="protein sequence ID" value="MFC5474938.1"/>
    <property type="molecule type" value="Genomic_DNA"/>
</dbReference>
<dbReference type="Gene3D" id="3.40.50.1820">
    <property type="entry name" value="alpha/beta hydrolase"/>
    <property type="match status" value="1"/>
</dbReference>
<dbReference type="SUPFAM" id="SSF53474">
    <property type="entry name" value="alpha/beta-Hydrolases"/>
    <property type="match status" value="1"/>
</dbReference>
<comment type="caution">
    <text evidence="2">The sequence shown here is derived from an EMBL/GenBank/DDBJ whole genome shotgun (WGS) entry which is preliminary data.</text>
</comment>
<dbReference type="InterPro" id="IPR000073">
    <property type="entry name" value="AB_hydrolase_1"/>
</dbReference>
<dbReference type="RefSeq" id="WP_378998047.1">
    <property type="nucleotide sequence ID" value="NZ_JBHSMT010000024.1"/>
</dbReference>
<protein>
    <submittedName>
        <fullName evidence="2">Alpha/beta hydrolase</fullName>
    </submittedName>
</protein>
<evidence type="ECO:0000313" key="2">
    <source>
        <dbReference type="EMBL" id="MFC5474938.1"/>
    </source>
</evidence>
<dbReference type="InterPro" id="IPR029058">
    <property type="entry name" value="AB_hydrolase_fold"/>
</dbReference>
<accession>A0ABW0MD49</accession>
<sequence>MRSCGGLVKAKFERGDAFHYRWVPLTCLQQVDRLRDWVRERACRIGCPTLIVHARDDELTSLKSAAFLCGAIPDARAVVLENSYHLICIDNDRKTVFASMLDFFGSETAVEDCRDSWF</sequence>
<name>A0ABW0MD49_9BURK</name>
<evidence type="ECO:0000259" key="1">
    <source>
        <dbReference type="Pfam" id="PF00561"/>
    </source>
</evidence>
<evidence type="ECO:0000313" key="3">
    <source>
        <dbReference type="Proteomes" id="UP001596045"/>
    </source>
</evidence>
<keyword evidence="2" id="KW-0378">Hydrolase</keyword>
<keyword evidence="3" id="KW-1185">Reference proteome</keyword>
<dbReference type="GO" id="GO:0016787">
    <property type="term" value="F:hydrolase activity"/>
    <property type="evidence" value="ECO:0007669"/>
    <property type="project" value="UniProtKB-KW"/>
</dbReference>
<gene>
    <name evidence="2" type="ORF">ACFPM8_13335</name>
</gene>
<reference evidence="3" key="1">
    <citation type="journal article" date="2019" name="Int. J. Syst. Evol. Microbiol.">
        <title>The Global Catalogue of Microorganisms (GCM) 10K type strain sequencing project: providing services to taxonomists for standard genome sequencing and annotation.</title>
        <authorList>
            <consortium name="The Broad Institute Genomics Platform"/>
            <consortium name="The Broad Institute Genome Sequencing Center for Infectious Disease"/>
            <person name="Wu L."/>
            <person name="Ma J."/>
        </authorList>
    </citation>
    <scope>NUCLEOTIDE SEQUENCE [LARGE SCALE GENOMIC DNA]</scope>
    <source>
        <strain evidence="3">JCM 17066</strain>
    </source>
</reference>
<dbReference type="Proteomes" id="UP001596045">
    <property type="component" value="Unassembled WGS sequence"/>
</dbReference>